<feature type="domain" description="Rhodanese" evidence="7">
    <location>
        <begin position="461"/>
        <end position="551"/>
    </location>
</feature>
<evidence type="ECO:0000256" key="6">
    <source>
        <dbReference type="ARBA" id="ARBA00023284"/>
    </source>
</evidence>
<dbReference type="SUPFAM" id="SSF55424">
    <property type="entry name" value="FAD/NAD-linked reductases, dimerisation (C-terminal) domain"/>
    <property type="match status" value="1"/>
</dbReference>
<keyword evidence="3" id="KW-0285">Flavoprotein</keyword>
<evidence type="ECO:0000256" key="1">
    <source>
        <dbReference type="ARBA" id="ARBA00001974"/>
    </source>
</evidence>
<dbReference type="RefSeq" id="WP_135972455.1">
    <property type="nucleotide sequence ID" value="NZ_CP039291.1"/>
</dbReference>
<dbReference type="InterPro" id="IPR050260">
    <property type="entry name" value="FAD-bd_OxRdtase"/>
</dbReference>
<dbReference type="Pfam" id="PF00581">
    <property type="entry name" value="Rhodanese"/>
    <property type="match status" value="1"/>
</dbReference>
<dbReference type="PRINTS" id="PR00411">
    <property type="entry name" value="PNDRDTASEI"/>
</dbReference>
<dbReference type="InterPro" id="IPR016156">
    <property type="entry name" value="FAD/NAD-linked_Rdtase_dimer_sf"/>
</dbReference>
<evidence type="ECO:0000256" key="4">
    <source>
        <dbReference type="ARBA" id="ARBA00022827"/>
    </source>
</evidence>
<dbReference type="PANTHER" id="PTHR43429">
    <property type="entry name" value="PYRIDINE NUCLEOTIDE-DISULFIDE OXIDOREDUCTASE DOMAIN-CONTAINING"/>
    <property type="match status" value="1"/>
</dbReference>
<dbReference type="SMART" id="SM00450">
    <property type="entry name" value="RHOD"/>
    <property type="match status" value="1"/>
</dbReference>
<name>A0A4P7SNK7_9CELL</name>
<evidence type="ECO:0000313" key="9">
    <source>
        <dbReference type="Proteomes" id="UP000296469"/>
    </source>
</evidence>
<dbReference type="PANTHER" id="PTHR43429:SF1">
    <property type="entry name" value="NAD(P)H SULFUR OXIDOREDUCTASE (COA-DEPENDENT)"/>
    <property type="match status" value="1"/>
</dbReference>
<dbReference type="InterPro" id="IPR036873">
    <property type="entry name" value="Rhodanese-like_dom_sf"/>
</dbReference>
<protein>
    <submittedName>
        <fullName evidence="8">Pyridine nucleotide-disulfide oxidoreductase</fullName>
    </submittedName>
</protein>
<dbReference type="InterPro" id="IPR036188">
    <property type="entry name" value="FAD/NAD-bd_sf"/>
</dbReference>
<evidence type="ECO:0000259" key="7">
    <source>
        <dbReference type="PROSITE" id="PS50206"/>
    </source>
</evidence>
<keyword evidence="5" id="KW-0560">Oxidoreductase</keyword>
<reference evidence="8 9" key="1">
    <citation type="submission" date="2019-04" db="EMBL/GenBank/DDBJ databases">
        <title>Isolation and identification of Cellulomonas shaoxiangyii sp. Nov. isolated from feces of the Tibetan antelopes (Pantholops hodgsonii) in the Qinghai-Tibet plateau of China.</title>
        <authorList>
            <person name="Tian Z."/>
        </authorList>
    </citation>
    <scope>NUCLEOTIDE SEQUENCE [LARGE SCALE GENOMIC DNA]</scope>
    <source>
        <strain evidence="8 9">Z28</strain>
    </source>
</reference>
<dbReference type="Pfam" id="PF07992">
    <property type="entry name" value="Pyr_redox_2"/>
    <property type="match status" value="1"/>
</dbReference>
<dbReference type="SUPFAM" id="SSF52821">
    <property type="entry name" value="Rhodanese/Cell cycle control phosphatase"/>
    <property type="match status" value="1"/>
</dbReference>
<keyword evidence="4" id="KW-0274">FAD</keyword>
<keyword evidence="9" id="KW-1185">Reference proteome</keyword>
<dbReference type="Pfam" id="PF02852">
    <property type="entry name" value="Pyr_redox_dim"/>
    <property type="match status" value="1"/>
</dbReference>
<evidence type="ECO:0000256" key="5">
    <source>
        <dbReference type="ARBA" id="ARBA00023002"/>
    </source>
</evidence>
<dbReference type="Gene3D" id="3.40.250.10">
    <property type="entry name" value="Rhodanese-like domain"/>
    <property type="match status" value="1"/>
</dbReference>
<sequence length="561" mass="57789">MRLVVVGGVAGGMSCAARARRLDESAEIVVLERGEHVSFASCGLPYHVGGEIEEADGLLVQTPESLRASLRLDVRPGHDVRGVDTERRVVTVRTAAGEQELAYDALVLAPGARAVRPPVPGLDSPRVRTLRTVADAVALRTGVDAGARRAVVLGAGFIGLEAAEALAHRGLQVTVVERAGHVLPPLEDEIARPVTEELARLGVDVRAGTAATAVEAGTDHDVVVLSDGSRVPAHLVVLSAGVRPDTEAFEAAGIVCERGAIVVDEHGRTSAPGVWAVGDAVVSTDAVTGVRRPVPLAGPANRAGRLVADDILRPGSARPLPAPLGTAVVRVGALTAATTGANRAALDAAQVPYRTLHLHPNQHVGWFPGAAQIHLVVHVGAQDGRLLGAQAVGTDGVDKRIDVLATALRAGLAVDDLIDLDLAYSPPYGQAKDAVNLVGMVGANVLDGTLRLWYAQDLDAVLDSALVLDVRTAAEVATGMLPGALHVPHTQLRARLDEVRAAVAGRPVRVLCASGVRSAIAHRVLAQAGVDSASLSGGVLTLRAVLGERADAMLTAAPALV</sequence>
<dbReference type="PRINTS" id="PR00368">
    <property type="entry name" value="FADPNR"/>
</dbReference>
<comment type="cofactor">
    <cofactor evidence="1">
        <name>FAD</name>
        <dbReference type="ChEBI" id="CHEBI:57692"/>
    </cofactor>
</comment>
<proteinExistence type="inferred from homology"/>
<dbReference type="InterPro" id="IPR023753">
    <property type="entry name" value="FAD/NAD-binding_dom"/>
</dbReference>
<evidence type="ECO:0000256" key="3">
    <source>
        <dbReference type="ARBA" id="ARBA00022630"/>
    </source>
</evidence>
<gene>
    <name evidence="8" type="ORF">E5225_14075</name>
</gene>
<keyword evidence="6" id="KW-0676">Redox-active center</keyword>
<dbReference type="AlphaFoldDB" id="A0A4P7SNK7"/>
<evidence type="ECO:0000256" key="2">
    <source>
        <dbReference type="ARBA" id="ARBA00009130"/>
    </source>
</evidence>
<evidence type="ECO:0000313" key="8">
    <source>
        <dbReference type="EMBL" id="QCB94514.1"/>
    </source>
</evidence>
<dbReference type="Proteomes" id="UP000296469">
    <property type="component" value="Chromosome"/>
</dbReference>
<dbReference type="GO" id="GO:0016491">
    <property type="term" value="F:oxidoreductase activity"/>
    <property type="evidence" value="ECO:0007669"/>
    <property type="project" value="UniProtKB-KW"/>
</dbReference>
<dbReference type="PROSITE" id="PS51257">
    <property type="entry name" value="PROKAR_LIPOPROTEIN"/>
    <property type="match status" value="1"/>
</dbReference>
<accession>A0A4P7SNK7</accession>
<organism evidence="8 9">
    <name type="scientific">Cellulomonas shaoxiangyii</name>
    <dbReference type="NCBI Taxonomy" id="2566013"/>
    <lineage>
        <taxon>Bacteria</taxon>
        <taxon>Bacillati</taxon>
        <taxon>Actinomycetota</taxon>
        <taxon>Actinomycetes</taxon>
        <taxon>Micrococcales</taxon>
        <taxon>Cellulomonadaceae</taxon>
        <taxon>Cellulomonas</taxon>
    </lineage>
</organism>
<dbReference type="InterPro" id="IPR001763">
    <property type="entry name" value="Rhodanese-like_dom"/>
</dbReference>
<dbReference type="KEGG" id="celz:E5225_14075"/>
<comment type="similarity">
    <text evidence="2">Belongs to the class-III pyridine nucleotide-disulfide oxidoreductase family.</text>
</comment>
<dbReference type="InterPro" id="IPR004099">
    <property type="entry name" value="Pyr_nucl-diS_OxRdtase_dimer"/>
</dbReference>
<dbReference type="Gene3D" id="3.50.50.60">
    <property type="entry name" value="FAD/NAD(P)-binding domain"/>
    <property type="match status" value="3"/>
</dbReference>
<dbReference type="SUPFAM" id="SSF51905">
    <property type="entry name" value="FAD/NAD(P)-binding domain"/>
    <property type="match status" value="1"/>
</dbReference>
<dbReference type="PROSITE" id="PS50206">
    <property type="entry name" value="RHODANESE_3"/>
    <property type="match status" value="1"/>
</dbReference>
<dbReference type="EMBL" id="CP039291">
    <property type="protein sequence ID" value="QCB94514.1"/>
    <property type="molecule type" value="Genomic_DNA"/>
</dbReference>
<dbReference type="OrthoDB" id="9802028at2"/>